<protein>
    <recommendedName>
        <fullName evidence="3">Metallo-beta-lactamase domain-containing protein</fullName>
    </recommendedName>
</protein>
<dbReference type="RefSeq" id="WP_061436610.1">
    <property type="nucleotide sequence ID" value="NZ_CP014546.1"/>
</dbReference>
<dbReference type="SUPFAM" id="SSF56281">
    <property type="entry name" value="Metallo-hydrolase/oxidoreductase"/>
    <property type="match status" value="1"/>
</dbReference>
<reference evidence="1 2" key="1">
    <citation type="submission" date="2016-02" db="EMBL/GenBank/DDBJ databases">
        <title>Complete genome sequence of Pseudomonas azotoformans S4.</title>
        <authorList>
            <person name="Fang Y."/>
            <person name="Wu L."/>
            <person name="Feng G."/>
        </authorList>
    </citation>
    <scope>NUCLEOTIDE SEQUENCE [LARGE SCALE GENOMIC DNA]</scope>
    <source>
        <strain evidence="1 2">S4</strain>
    </source>
</reference>
<sequence>MAMIRSFTVGNGDMFYIKHDSDSFTVIDCQLFGEHKEWLVDELIQESRGKGITRFISTHPDEDHLQGIEHLDARMPIQNFYVVRNDANKPDESESFKYYKKLRDGSKAFYVYKDCNRKWINVGDDERDASGLKFLWPDLNNEDFQAALQASTDGKAFNNTSLVVRYAIKNGPSFLWLGDLETDFMEKIFDHIELPETTIVFAPHHGRESGKLPGKWLEKLKPKIIVIGEARSRHLTYYQGYKKITQNKAGDITFIPEGRKVHCYASWETYGKRDWLTDERKPDGDFGVRDRDYYIGTLNF</sequence>
<name>A0A127I156_PSEAZ</name>
<evidence type="ECO:0000313" key="1">
    <source>
        <dbReference type="EMBL" id="AMN80575.1"/>
    </source>
</evidence>
<dbReference type="PANTHER" id="PTHR30619:SF1">
    <property type="entry name" value="RECOMBINATION PROTEIN 2"/>
    <property type="match status" value="1"/>
</dbReference>
<dbReference type="PANTHER" id="PTHR30619">
    <property type="entry name" value="DNA INTERNALIZATION/COMPETENCE PROTEIN COMEC/REC2"/>
    <property type="match status" value="1"/>
</dbReference>
<dbReference type="Gene3D" id="3.60.15.10">
    <property type="entry name" value="Ribonuclease Z/Hydroxyacylglutathione hydrolase-like"/>
    <property type="match status" value="1"/>
</dbReference>
<organism evidence="1 2">
    <name type="scientific">Pseudomonas azotoformans</name>
    <dbReference type="NCBI Taxonomy" id="47878"/>
    <lineage>
        <taxon>Bacteria</taxon>
        <taxon>Pseudomonadati</taxon>
        <taxon>Pseudomonadota</taxon>
        <taxon>Gammaproteobacteria</taxon>
        <taxon>Pseudomonadales</taxon>
        <taxon>Pseudomonadaceae</taxon>
        <taxon>Pseudomonas</taxon>
    </lineage>
</organism>
<evidence type="ECO:0008006" key="3">
    <source>
        <dbReference type="Google" id="ProtNLM"/>
    </source>
</evidence>
<gene>
    <name evidence="1" type="ORF">AYR47_20680</name>
</gene>
<dbReference type="EMBL" id="CP014546">
    <property type="protein sequence ID" value="AMN80575.1"/>
    <property type="molecule type" value="Genomic_DNA"/>
</dbReference>
<dbReference type="AlphaFoldDB" id="A0A127I156"/>
<accession>A0A127I156</accession>
<proteinExistence type="predicted"/>
<dbReference type="KEGG" id="pazo:AYR47_20680"/>
<dbReference type="InterPro" id="IPR052159">
    <property type="entry name" value="Competence_DNA_uptake"/>
</dbReference>
<dbReference type="Proteomes" id="UP000070516">
    <property type="component" value="Chromosome"/>
</dbReference>
<dbReference type="InterPro" id="IPR036866">
    <property type="entry name" value="RibonucZ/Hydroxyglut_hydro"/>
</dbReference>
<evidence type="ECO:0000313" key="2">
    <source>
        <dbReference type="Proteomes" id="UP000070516"/>
    </source>
</evidence>